<comment type="subcellular location">
    <subcellularLocation>
        <location evidence="1">Nucleus</location>
    </subcellularLocation>
</comment>
<dbReference type="GO" id="GO:0006355">
    <property type="term" value="P:regulation of DNA-templated transcription"/>
    <property type="evidence" value="ECO:0007669"/>
    <property type="project" value="UniProtKB-ARBA"/>
</dbReference>
<dbReference type="InterPro" id="IPR001878">
    <property type="entry name" value="Znf_CCHC"/>
</dbReference>
<dbReference type="AlphaFoldDB" id="A0ABD2XZ99"/>
<gene>
    <name evidence="11" type="ORF">ACH5RR_039790</name>
</gene>
<evidence type="ECO:0000259" key="7">
    <source>
        <dbReference type="PROSITE" id="PS50090"/>
    </source>
</evidence>
<dbReference type="PANTHER" id="PTHR44191">
    <property type="entry name" value="TRANSCRIPTION FACTOR KUA1"/>
    <property type="match status" value="1"/>
</dbReference>
<dbReference type="PANTHER" id="PTHR44191:SF53">
    <property type="entry name" value="MYB-LIKE TRANSCRIPTION FACTOR FAMILY PROTEIN"/>
    <property type="match status" value="1"/>
</dbReference>
<feature type="domain" description="HTH myb-type" evidence="10">
    <location>
        <begin position="111"/>
        <end position="167"/>
    </location>
</feature>
<dbReference type="PROSITE" id="PS50090">
    <property type="entry name" value="MYB_LIKE"/>
    <property type="match status" value="1"/>
</dbReference>
<proteinExistence type="predicted"/>
<dbReference type="GO" id="GO:0003677">
    <property type="term" value="F:DNA binding"/>
    <property type="evidence" value="ECO:0007669"/>
    <property type="project" value="UniProtKB-KW"/>
</dbReference>
<keyword evidence="3" id="KW-0238">DNA-binding</keyword>
<feature type="domain" description="Myb-like" evidence="7">
    <location>
        <begin position="111"/>
        <end position="163"/>
    </location>
</feature>
<dbReference type="GO" id="GO:0005634">
    <property type="term" value="C:nucleus"/>
    <property type="evidence" value="ECO:0007669"/>
    <property type="project" value="UniProtKB-SubCell"/>
</dbReference>
<dbReference type="NCBIfam" id="TIGR01557">
    <property type="entry name" value="myb_SHAQKYF"/>
    <property type="match status" value="1"/>
</dbReference>
<dbReference type="InterPro" id="IPR017930">
    <property type="entry name" value="Myb_dom"/>
</dbReference>
<reference evidence="11 12" key="1">
    <citation type="submission" date="2024-11" db="EMBL/GenBank/DDBJ databases">
        <title>A near-complete genome assembly of Cinchona calisaya.</title>
        <authorList>
            <person name="Lian D.C."/>
            <person name="Zhao X.W."/>
            <person name="Wei L."/>
        </authorList>
    </citation>
    <scope>NUCLEOTIDE SEQUENCE [LARGE SCALE GENOMIC DNA]</scope>
    <source>
        <tissue evidence="11">Nenye</tissue>
    </source>
</reference>
<evidence type="ECO:0000313" key="11">
    <source>
        <dbReference type="EMBL" id="KAL3500697.1"/>
    </source>
</evidence>
<dbReference type="Pfam" id="PF00249">
    <property type="entry name" value="Myb_DNA-binding"/>
    <property type="match status" value="1"/>
</dbReference>
<dbReference type="GO" id="GO:0008270">
    <property type="term" value="F:zinc ion binding"/>
    <property type="evidence" value="ECO:0007669"/>
    <property type="project" value="UniProtKB-KW"/>
</dbReference>
<keyword evidence="6" id="KW-0863">Zinc-finger</keyword>
<dbReference type="PROSITE" id="PS51293">
    <property type="entry name" value="SANT"/>
    <property type="match status" value="1"/>
</dbReference>
<dbReference type="InterPro" id="IPR006447">
    <property type="entry name" value="Myb_dom_plants"/>
</dbReference>
<keyword evidence="4" id="KW-0804">Transcription</keyword>
<dbReference type="EMBL" id="JBJUIK010000016">
    <property type="protein sequence ID" value="KAL3500697.1"/>
    <property type="molecule type" value="Genomic_DNA"/>
</dbReference>
<dbReference type="CDD" id="cd00167">
    <property type="entry name" value="SANT"/>
    <property type="match status" value="1"/>
</dbReference>
<evidence type="ECO:0000256" key="4">
    <source>
        <dbReference type="ARBA" id="ARBA00023163"/>
    </source>
</evidence>
<dbReference type="InterPro" id="IPR052245">
    <property type="entry name" value="Plant_Stress_Dev_TF"/>
</dbReference>
<name>A0ABD2XZ99_9GENT</name>
<evidence type="ECO:0000313" key="12">
    <source>
        <dbReference type="Proteomes" id="UP001630127"/>
    </source>
</evidence>
<evidence type="ECO:0000256" key="2">
    <source>
        <dbReference type="ARBA" id="ARBA00023015"/>
    </source>
</evidence>
<dbReference type="FunFam" id="1.10.10.60:FF:000009">
    <property type="entry name" value="transcription factor MYB1R1"/>
    <property type="match status" value="1"/>
</dbReference>
<comment type="caution">
    <text evidence="11">The sequence shown here is derived from an EMBL/GenBank/DDBJ whole genome shotgun (WGS) entry which is preliminary data.</text>
</comment>
<feature type="domain" description="SANT" evidence="9">
    <location>
        <begin position="114"/>
        <end position="167"/>
    </location>
</feature>
<dbReference type="SMART" id="SM00717">
    <property type="entry name" value="SANT"/>
    <property type="match status" value="1"/>
</dbReference>
<dbReference type="InterPro" id="IPR017884">
    <property type="entry name" value="SANT_dom"/>
</dbReference>
<dbReference type="InterPro" id="IPR001005">
    <property type="entry name" value="SANT/Myb"/>
</dbReference>
<evidence type="ECO:0000259" key="10">
    <source>
        <dbReference type="PROSITE" id="PS51294"/>
    </source>
</evidence>
<dbReference type="SUPFAM" id="SSF46689">
    <property type="entry name" value="Homeodomain-like"/>
    <property type="match status" value="1"/>
</dbReference>
<dbReference type="InterPro" id="IPR009057">
    <property type="entry name" value="Homeodomain-like_sf"/>
</dbReference>
<dbReference type="Proteomes" id="UP001630127">
    <property type="component" value="Unassembled WGS sequence"/>
</dbReference>
<dbReference type="PROSITE" id="PS50158">
    <property type="entry name" value="ZF_CCHC"/>
    <property type="match status" value="1"/>
</dbReference>
<evidence type="ECO:0000259" key="9">
    <source>
        <dbReference type="PROSITE" id="PS51293"/>
    </source>
</evidence>
<evidence type="ECO:0000256" key="3">
    <source>
        <dbReference type="ARBA" id="ARBA00023125"/>
    </source>
</evidence>
<keyword evidence="5" id="KW-0539">Nucleus</keyword>
<protein>
    <submittedName>
        <fullName evidence="11">Uncharacterized protein</fullName>
    </submittedName>
</protein>
<keyword evidence="6" id="KW-0479">Metal-binding</keyword>
<evidence type="ECO:0000256" key="1">
    <source>
        <dbReference type="ARBA" id="ARBA00004123"/>
    </source>
</evidence>
<dbReference type="PROSITE" id="PS51294">
    <property type="entry name" value="HTH_MYB"/>
    <property type="match status" value="1"/>
</dbReference>
<evidence type="ECO:0000259" key="8">
    <source>
        <dbReference type="PROSITE" id="PS50158"/>
    </source>
</evidence>
<feature type="domain" description="CCHC-type" evidence="8">
    <location>
        <begin position="3"/>
        <end position="19"/>
    </location>
</feature>
<evidence type="ECO:0000256" key="6">
    <source>
        <dbReference type="PROSITE-ProRule" id="PRU00047"/>
    </source>
</evidence>
<keyword evidence="6" id="KW-0862">Zinc</keyword>
<keyword evidence="12" id="KW-1185">Reference proteome</keyword>
<dbReference type="Gene3D" id="1.10.10.60">
    <property type="entry name" value="Homeodomain-like"/>
    <property type="match status" value="1"/>
</dbReference>
<keyword evidence="2" id="KW-0805">Transcription regulation</keyword>
<evidence type="ECO:0000256" key="5">
    <source>
        <dbReference type="ARBA" id="ARBA00023242"/>
    </source>
</evidence>
<organism evidence="11 12">
    <name type="scientific">Cinchona calisaya</name>
    <dbReference type="NCBI Taxonomy" id="153742"/>
    <lineage>
        <taxon>Eukaryota</taxon>
        <taxon>Viridiplantae</taxon>
        <taxon>Streptophyta</taxon>
        <taxon>Embryophyta</taxon>
        <taxon>Tracheophyta</taxon>
        <taxon>Spermatophyta</taxon>
        <taxon>Magnoliopsida</taxon>
        <taxon>eudicotyledons</taxon>
        <taxon>Gunneridae</taxon>
        <taxon>Pentapetalae</taxon>
        <taxon>asterids</taxon>
        <taxon>lamiids</taxon>
        <taxon>Gentianales</taxon>
        <taxon>Rubiaceae</taxon>
        <taxon>Cinchonoideae</taxon>
        <taxon>Cinchoneae</taxon>
        <taxon>Cinchona</taxon>
    </lineage>
</organism>
<sequence length="249" mass="27818">MGRKCSHCGNIGHNSRTCPTHRRRNVSRMKLFGVQLLNPSSSSSSSYSNYNNFSMKKSFSVDCLSVSPFNTPFGSRTPSSSTSPHDHIFLHEQSGKLSSGYLSDGLIQRSQEKKKGMPWSEEEHRRFLVGLEKLGKGDWRGISKNFVTTRTPTQVASHAQKYFLRQNGLNSKINRRPSLFDMVERDKSALQKNIVSSMMNFSSLPEQDSYHDQSSSSSPQPNLELTLAVPQAPLEQSKPSVACCLLTVV</sequence>
<accession>A0ABD2XZ99</accession>